<evidence type="ECO:0000256" key="3">
    <source>
        <dbReference type="ARBA" id="ARBA00022475"/>
    </source>
</evidence>
<dbReference type="InterPro" id="IPR036259">
    <property type="entry name" value="MFS_trans_sf"/>
</dbReference>
<feature type="transmembrane region" description="Helical" evidence="7">
    <location>
        <begin position="68"/>
        <end position="88"/>
    </location>
</feature>
<feature type="transmembrane region" description="Helical" evidence="7">
    <location>
        <begin position="380"/>
        <end position="399"/>
    </location>
</feature>
<keyword evidence="3" id="KW-1003">Cell membrane</keyword>
<feature type="transmembrane region" description="Helical" evidence="7">
    <location>
        <begin position="32"/>
        <end position="56"/>
    </location>
</feature>
<feature type="transmembrane region" description="Helical" evidence="7">
    <location>
        <begin position="154"/>
        <end position="176"/>
    </location>
</feature>
<dbReference type="PROSITE" id="PS50850">
    <property type="entry name" value="MFS"/>
    <property type="match status" value="1"/>
</dbReference>
<proteinExistence type="predicted"/>
<keyword evidence="4 7" id="KW-0812">Transmembrane</keyword>
<accession>A0A9W6STX1</accession>
<dbReference type="InterPro" id="IPR011701">
    <property type="entry name" value="MFS"/>
</dbReference>
<feature type="transmembrane region" description="Helical" evidence="7">
    <location>
        <begin position="120"/>
        <end position="142"/>
    </location>
</feature>
<comment type="subcellular location">
    <subcellularLocation>
        <location evidence="1">Cell membrane</location>
        <topology evidence="1">Multi-pass membrane protein</topology>
    </subcellularLocation>
</comment>
<dbReference type="GO" id="GO:0005886">
    <property type="term" value="C:plasma membrane"/>
    <property type="evidence" value="ECO:0007669"/>
    <property type="project" value="UniProtKB-SubCell"/>
</dbReference>
<keyword evidence="6 7" id="KW-0472">Membrane</keyword>
<evidence type="ECO:0000256" key="7">
    <source>
        <dbReference type="SAM" id="Phobius"/>
    </source>
</evidence>
<keyword evidence="2" id="KW-0813">Transport</keyword>
<dbReference type="GO" id="GO:0022857">
    <property type="term" value="F:transmembrane transporter activity"/>
    <property type="evidence" value="ECO:0007669"/>
    <property type="project" value="InterPro"/>
</dbReference>
<evidence type="ECO:0000256" key="2">
    <source>
        <dbReference type="ARBA" id="ARBA00022448"/>
    </source>
</evidence>
<dbReference type="Gene3D" id="1.20.1250.20">
    <property type="entry name" value="MFS general substrate transporter like domains"/>
    <property type="match status" value="1"/>
</dbReference>
<evidence type="ECO:0000256" key="1">
    <source>
        <dbReference type="ARBA" id="ARBA00004651"/>
    </source>
</evidence>
<feature type="transmembrane region" description="Helical" evidence="7">
    <location>
        <begin position="230"/>
        <end position="250"/>
    </location>
</feature>
<keyword evidence="5 7" id="KW-1133">Transmembrane helix</keyword>
<comment type="caution">
    <text evidence="9">The sequence shown here is derived from an EMBL/GenBank/DDBJ whole genome shotgun (WGS) entry which is preliminary data.</text>
</comment>
<dbReference type="Proteomes" id="UP001165079">
    <property type="component" value="Unassembled WGS sequence"/>
</dbReference>
<evidence type="ECO:0000256" key="6">
    <source>
        <dbReference type="ARBA" id="ARBA00023136"/>
    </source>
</evidence>
<organism evidence="9 10">
    <name type="scientific">Actinorhabdospora filicis</name>
    <dbReference type="NCBI Taxonomy" id="1785913"/>
    <lineage>
        <taxon>Bacteria</taxon>
        <taxon>Bacillati</taxon>
        <taxon>Actinomycetota</taxon>
        <taxon>Actinomycetes</taxon>
        <taxon>Micromonosporales</taxon>
        <taxon>Micromonosporaceae</taxon>
        <taxon>Actinorhabdospora</taxon>
    </lineage>
</organism>
<evidence type="ECO:0000256" key="4">
    <source>
        <dbReference type="ARBA" id="ARBA00022692"/>
    </source>
</evidence>
<dbReference type="InterPro" id="IPR020846">
    <property type="entry name" value="MFS_dom"/>
</dbReference>
<evidence type="ECO:0000259" key="8">
    <source>
        <dbReference type="PROSITE" id="PS50850"/>
    </source>
</evidence>
<dbReference type="AlphaFoldDB" id="A0A9W6STX1"/>
<protein>
    <submittedName>
        <fullName evidence="9">MFS transporter</fullName>
    </submittedName>
</protein>
<keyword evidence="10" id="KW-1185">Reference proteome</keyword>
<gene>
    <name evidence="9" type="ORF">Afil01_54730</name>
</gene>
<feature type="transmembrane region" description="Helical" evidence="7">
    <location>
        <begin position="95"/>
        <end position="114"/>
    </location>
</feature>
<dbReference type="InterPro" id="IPR050171">
    <property type="entry name" value="MFS_Transporters"/>
</dbReference>
<evidence type="ECO:0000256" key="5">
    <source>
        <dbReference type="ARBA" id="ARBA00022989"/>
    </source>
</evidence>
<evidence type="ECO:0000313" key="10">
    <source>
        <dbReference type="Proteomes" id="UP001165079"/>
    </source>
</evidence>
<evidence type="ECO:0000313" key="9">
    <source>
        <dbReference type="EMBL" id="GLZ80666.1"/>
    </source>
</evidence>
<dbReference type="EMBL" id="BSTX01000004">
    <property type="protein sequence ID" value="GLZ80666.1"/>
    <property type="molecule type" value="Genomic_DNA"/>
</dbReference>
<dbReference type="Pfam" id="PF07690">
    <property type="entry name" value="MFS_1"/>
    <property type="match status" value="1"/>
</dbReference>
<feature type="transmembrane region" description="Helical" evidence="7">
    <location>
        <begin position="262"/>
        <end position="283"/>
    </location>
</feature>
<name>A0A9W6STX1_9ACTN</name>
<feature type="transmembrane region" description="Helical" evidence="7">
    <location>
        <begin position="295"/>
        <end position="316"/>
    </location>
</feature>
<dbReference type="SUPFAM" id="SSF103473">
    <property type="entry name" value="MFS general substrate transporter"/>
    <property type="match status" value="1"/>
</dbReference>
<reference evidence="9" key="1">
    <citation type="submission" date="2023-03" db="EMBL/GenBank/DDBJ databases">
        <title>Actinorhabdospora filicis NBRC 111898.</title>
        <authorList>
            <person name="Ichikawa N."/>
            <person name="Sato H."/>
            <person name="Tonouchi N."/>
        </authorList>
    </citation>
    <scope>NUCLEOTIDE SEQUENCE</scope>
    <source>
        <strain evidence="9">NBRC 111898</strain>
    </source>
</reference>
<dbReference type="PANTHER" id="PTHR23517">
    <property type="entry name" value="RESISTANCE PROTEIN MDTM, PUTATIVE-RELATED-RELATED"/>
    <property type="match status" value="1"/>
</dbReference>
<dbReference type="PANTHER" id="PTHR23517:SF2">
    <property type="entry name" value="MULTIDRUG RESISTANCE PROTEIN MDTH"/>
    <property type="match status" value="1"/>
</dbReference>
<feature type="domain" description="Major facilitator superfamily (MFS) profile" evidence="8">
    <location>
        <begin position="31"/>
        <end position="402"/>
    </location>
</feature>
<sequence length="408" mass="41664">MQLDTAPTAAPTPNPARTSAVQRLFGGLPRQFWIVALGTLVNRMGGVVVPFLVFFLGSRGVSEDATGYIVAALGVGGLAGSVVGGWLADRVGARSALIFGLLAVPAALGVLYVMPSAILLGVAAILVGLAGRLFPPAAGALVARSVSGERRTRAFMLVHWAVNIGVALGAGFAGFFAARGYWLLFVIDGASSVVFAVIIALGIKRETVRTAVPTGKTGGYGVVLRDKLMLAYIGLAFAAETVYALSEYALPLAIRVDGLSPAVYGVTAVVNAVLVVVLQPVIYPLTVKFGRLRTLGLSYVLVGVGVAATGLASSAWTYAATVAVWTVGEVFGGIVAGGIAADMAPAEAQGRYQGAMQWVSSLTRLAAPLLATALFGPALWWLTAAAGIGGALVLARLGGKFKARLAAA</sequence>
<dbReference type="RefSeq" id="WP_285665909.1">
    <property type="nucleotide sequence ID" value="NZ_BSTX01000004.1"/>
</dbReference>
<feature type="transmembrane region" description="Helical" evidence="7">
    <location>
        <begin position="182"/>
        <end position="203"/>
    </location>
</feature>